<accession>A0AAD3D960</accession>
<dbReference type="Pfam" id="PF01066">
    <property type="entry name" value="CDP-OH_P_transf"/>
    <property type="match status" value="1"/>
</dbReference>
<feature type="transmembrane region" description="Helical" evidence="6">
    <location>
        <begin position="92"/>
        <end position="110"/>
    </location>
</feature>
<evidence type="ECO:0000256" key="5">
    <source>
        <dbReference type="RuleBase" id="RU003750"/>
    </source>
</evidence>
<proteinExistence type="inferred from homology"/>
<keyword evidence="6" id="KW-1133">Transmembrane helix</keyword>
<evidence type="ECO:0000313" key="8">
    <source>
        <dbReference type="Proteomes" id="UP001054902"/>
    </source>
</evidence>
<reference evidence="7 8" key="1">
    <citation type="journal article" date="2021" name="Sci. Rep.">
        <title>The genome of the diatom Chaetoceros tenuissimus carries an ancient integrated fragment of an extant virus.</title>
        <authorList>
            <person name="Hongo Y."/>
            <person name="Kimura K."/>
            <person name="Takaki Y."/>
            <person name="Yoshida Y."/>
            <person name="Baba S."/>
            <person name="Kobayashi G."/>
            <person name="Nagasaki K."/>
            <person name="Hano T."/>
            <person name="Tomaru Y."/>
        </authorList>
    </citation>
    <scope>NUCLEOTIDE SEQUENCE [LARGE SCALE GENOMIC DNA]</scope>
    <source>
        <strain evidence="7 8">NIES-3715</strain>
    </source>
</reference>
<feature type="transmembrane region" description="Helical" evidence="6">
    <location>
        <begin position="308"/>
        <end position="327"/>
    </location>
</feature>
<sequence length="407" mass="45131">MCSSKGLQNYRYLTPDGIQALLNFQYAGADHSLLYKYILSPLAQFFVDNVVPTSIAPNSITLFGFSFMIFSCFLISAHCPTFDHCSGENTHIPSYIFLVNGLSLLIYQTLDNMDGKQARKTGSSSPLGLMFDHGLDAWNIMVGTMNTLCALGVTSSDLYSVGAITISTAAAFYIATWEEYHTHKLELPIINGPNEGVLCSAVASFITFAHGTQIWDGFQAFETVAPYVPDMIKDMAGDLFNTGVSNKHMFCTFLVVSTLREICSKILYVVSKHGIGSLTRLAPFVSQTILSVLIVQSNAAVFEKNQRIAIFIFGVCFVESVTGLMLDHMTRQKFDPFRVTLVPIFILYYIVDLELSMQQISQFMMIAACGMSSFVMLKSYRLVGEICDALGIWCFDITTPHPNKKKN</sequence>
<keyword evidence="6" id="KW-0812">Transmembrane</keyword>
<keyword evidence="4 6" id="KW-0472">Membrane</keyword>
<keyword evidence="3 5" id="KW-0808">Transferase</keyword>
<keyword evidence="8" id="KW-1185">Reference proteome</keyword>
<evidence type="ECO:0000313" key="7">
    <source>
        <dbReference type="EMBL" id="GFH59100.1"/>
    </source>
</evidence>
<evidence type="ECO:0000256" key="3">
    <source>
        <dbReference type="ARBA" id="ARBA00022679"/>
    </source>
</evidence>
<dbReference type="GO" id="GO:0008654">
    <property type="term" value="P:phospholipid biosynthetic process"/>
    <property type="evidence" value="ECO:0007669"/>
    <property type="project" value="InterPro"/>
</dbReference>
<dbReference type="InterPro" id="IPR014472">
    <property type="entry name" value="CHOPT"/>
</dbReference>
<comment type="subcellular location">
    <subcellularLocation>
        <location evidence="1">Membrane</location>
    </subcellularLocation>
</comment>
<gene>
    <name evidence="7" type="ORF">CTEN210_15576</name>
</gene>
<dbReference type="PANTHER" id="PTHR10414:SF37">
    <property type="entry name" value="BB IN A BOXCAR, ISOFORM C"/>
    <property type="match status" value="1"/>
</dbReference>
<dbReference type="PANTHER" id="PTHR10414">
    <property type="entry name" value="ETHANOLAMINEPHOSPHOTRANSFERASE"/>
    <property type="match status" value="1"/>
</dbReference>
<comment type="caution">
    <text evidence="7">The sequence shown here is derived from an EMBL/GenBank/DDBJ whole genome shotgun (WGS) entry which is preliminary data.</text>
</comment>
<name>A0AAD3D960_9STRA</name>
<dbReference type="PIRSF" id="PIRSF015665">
    <property type="entry name" value="CHOPT"/>
    <property type="match status" value="1"/>
</dbReference>
<dbReference type="EMBL" id="BLLK01000062">
    <property type="protein sequence ID" value="GFH59100.1"/>
    <property type="molecule type" value="Genomic_DNA"/>
</dbReference>
<dbReference type="Proteomes" id="UP001054902">
    <property type="component" value="Unassembled WGS sequence"/>
</dbReference>
<dbReference type="InterPro" id="IPR000462">
    <property type="entry name" value="CDP-OH_P_trans"/>
</dbReference>
<dbReference type="Gene3D" id="1.20.120.1760">
    <property type="match status" value="1"/>
</dbReference>
<dbReference type="GO" id="GO:0016020">
    <property type="term" value="C:membrane"/>
    <property type="evidence" value="ECO:0007669"/>
    <property type="project" value="UniProtKB-SubCell"/>
</dbReference>
<feature type="transmembrane region" description="Helical" evidence="6">
    <location>
        <begin position="60"/>
        <end position="77"/>
    </location>
</feature>
<dbReference type="PROSITE" id="PS00379">
    <property type="entry name" value="CDP_ALCOHOL_P_TRANSF"/>
    <property type="match status" value="1"/>
</dbReference>
<comment type="similarity">
    <text evidence="2 5">Belongs to the CDP-alcohol phosphatidyltransferase class-I family.</text>
</comment>
<dbReference type="AlphaFoldDB" id="A0AAD3D960"/>
<evidence type="ECO:0000256" key="4">
    <source>
        <dbReference type="ARBA" id="ARBA00023136"/>
    </source>
</evidence>
<evidence type="ECO:0000256" key="2">
    <source>
        <dbReference type="ARBA" id="ARBA00010441"/>
    </source>
</evidence>
<feature type="transmembrane region" description="Helical" evidence="6">
    <location>
        <begin position="334"/>
        <end position="351"/>
    </location>
</feature>
<protein>
    <submittedName>
        <fullName evidence="7">Uncharacterized protein</fullName>
    </submittedName>
</protein>
<dbReference type="InterPro" id="IPR048254">
    <property type="entry name" value="CDP_ALCOHOL_P_TRANSF_CS"/>
</dbReference>
<dbReference type="InterPro" id="IPR043130">
    <property type="entry name" value="CDP-OH_PTrfase_TM_dom"/>
</dbReference>
<evidence type="ECO:0000256" key="6">
    <source>
        <dbReference type="SAM" id="Phobius"/>
    </source>
</evidence>
<organism evidence="7 8">
    <name type="scientific">Chaetoceros tenuissimus</name>
    <dbReference type="NCBI Taxonomy" id="426638"/>
    <lineage>
        <taxon>Eukaryota</taxon>
        <taxon>Sar</taxon>
        <taxon>Stramenopiles</taxon>
        <taxon>Ochrophyta</taxon>
        <taxon>Bacillariophyta</taxon>
        <taxon>Coscinodiscophyceae</taxon>
        <taxon>Chaetocerotophycidae</taxon>
        <taxon>Chaetocerotales</taxon>
        <taxon>Chaetocerotaceae</taxon>
        <taxon>Chaetoceros</taxon>
    </lineage>
</organism>
<evidence type="ECO:0000256" key="1">
    <source>
        <dbReference type="ARBA" id="ARBA00004370"/>
    </source>
</evidence>
<dbReference type="GO" id="GO:0016780">
    <property type="term" value="F:phosphotransferase activity, for other substituted phosphate groups"/>
    <property type="evidence" value="ECO:0007669"/>
    <property type="project" value="InterPro"/>
</dbReference>